<dbReference type="InterPro" id="IPR036388">
    <property type="entry name" value="WH-like_DNA-bd_sf"/>
</dbReference>
<dbReference type="Pfam" id="PF08220">
    <property type="entry name" value="HTH_DeoR"/>
    <property type="match status" value="1"/>
</dbReference>
<dbReference type="InterPro" id="IPR037171">
    <property type="entry name" value="NagB/RpiA_transferase-like"/>
</dbReference>
<dbReference type="SUPFAM" id="SSF46785">
    <property type="entry name" value="Winged helix' DNA-binding domain"/>
    <property type="match status" value="1"/>
</dbReference>
<dbReference type="InterPro" id="IPR001034">
    <property type="entry name" value="DeoR_HTH"/>
</dbReference>
<gene>
    <name evidence="4" type="ORF">P4H66_25845</name>
</gene>
<name>A0ABU6GU16_9BACL</name>
<dbReference type="SMART" id="SM01134">
    <property type="entry name" value="DeoRC"/>
    <property type="match status" value="1"/>
</dbReference>
<dbReference type="SUPFAM" id="SSF100950">
    <property type="entry name" value="NagB/RpiA/CoA transferase-like"/>
    <property type="match status" value="1"/>
</dbReference>
<keyword evidence="5" id="KW-1185">Reference proteome</keyword>
<comment type="caution">
    <text evidence="4">The sequence shown here is derived from an EMBL/GenBank/DDBJ whole genome shotgun (WGS) entry which is preliminary data.</text>
</comment>
<dbReference type="Pfam" id="PF00455">
    <property type="entry name" value="DeoRC"/>
    <property type="match status" value="1"/>
</dbReference>
<dbReference type="InterPro" id="IPR050313">
    <property type="entry name" value="Carb_Metab_HTH_regulators"/>
</dbReference>
<keyword evidence="4" id="KW-0238">DNA-binding</keyword>
<proteinExistence type="predicted"/>
<evidence type="ECO:0000313" key="4">
    <source>
        <dbReference type="EMBL" id="MEC0243241.1"/>
    </source>
</evidence>
<protein>
    <submittedName>
        <fullName evidence="4">DeoR/GlpR family DNA-binding transcription regulator</fullName>
    </submittedName>
</protein>
<dbReference type="GO" id="GO:0003677">
    <property type="term" value="F:DNA binding"/>
    <property type="evidence" value="ECO:0007669"/>
    <property type="project" value="UniProtKB-KW"/>
</dbReference>
<evidence type="ECO:0000256" key="1">
    <source>
        <dbReference type="ARBA" id="ARBA00023015"/>
    </source>
</evidence>
<dbReference type="InterPro" id="IPR014036">
    <property type="entry name" value="DeoR-like_C"/>
</dbReference>
<keyword evidence="2" id="KW-0804">Transcription</keyword>
<accession>A0ABU6GU16</accession>
<evidence type="ECO:0000313" key="5">
    <source>
        <dbReference type="Proteomes" id="UP001344632"/>
    </source>
</evidence>
<dbReference type="PRINTS" id="PR00037">
    <property type="entry name" value="HTHLACR"/>
</dbReference>
<dbReference type="Proteomes" id="UP001344632">
    <property type="component" value="Unassembled WGS sequence"/>
</dbReference>
<dbReference type="InterPro" id="IPR036390">
    <property type="entry name" value="WH_DNA-bd_sf"/>
</dbReference>
<reference evidence="4 5" key="1">
    <citation type="submission" date="2023-03" db="EMBL/GenBank/DDBJ databases">
        <title>Bacillus Genome Sequencing.</title>
        <authorList>
            <person name="Dunlap C."/>
        </authorList>
    </citation>
    <scope>NUCLEOTIDE SEQUENCE [LARGE SCALE GENOMIC DNA]</scope>
    <source>
        <strain evidence="4 5">BD-525</strain>
    </source>
</reference>
<dbReference type="EMBL" id="JARLKZ010000023">
    <property type="protein sequence ID" value="MEC0243241.1"/>
    <property type="molecule type" value="Genomic_DNA"/>
</dbReference>
<keyword evidence="1" id="KW-0805">Transcription regulation</keyword>
<dbReference type="PANTHER" id="PTHR30363">
    <property type="entry name" value="HTH-TYPE TRANSCRIPTIONAL REGULATOR SRLR-RELATED"/>
    <property type="match status" value="1"/>
</dbReference>
<dbReference type="PANTHER" id="PTHR30363:SF51">
    <property type="entry name" value="HTH-TYPE TRANSCRIPTIONAL REPRESSOR GLCR"/>
    <property type="match status" value="1"/>
</dbReference>
<dbReference type="PROSITE" id="PS51000">
    <property type="entry name" value="HTH_DEOR_2"/>
    <property type="match status" value="1"/>
</dbReference>
<feature type="domain" description="HTH deoR-type" evidence="3">
    <location>
        <begin position="3"/>
        <end position="58"/>
    </location>
</feature>
<dbReference type="RefSeq" id="WP_326090972.1">
    <property type="nucleotide sequence ID" value="NZ_JARLKZ010000023.1"/>
</dbReference>
<evidence type="ECO:0000256" key="2">
    <source>
        <dbReference type="ARBA" id="ARBA00023163"/>
    </source>
</evidence>
<dbReference type="Gene3D" id="1.10.10.10">
    <property type="entry name" value="Winged helix-like DNA-binding domain superfamily/Winged helix DNA-binding domain"/>
    <property type="match status" value="1"/>
</dbReference>
<organism evidence="4 5">
    <name type="scientific">Paenibacillus dokdonensis</name>
    <dbReference type="NCBI Taxonomy" id="2567944"/>
    <lineage>
        <taxon>Bacteria</taxon>
        <taxon>Bacillati</taxon>
        <taxon>Bacillota</taxon>
        <taxon>Bacilli</taxon>
        <taxon>Bacillales</taxon>
        <taxon>Paenibacillaceae</taxon>
        <taxon>Paenibacillus</taxon>
    </lineage>
</organism>
<sequence>MFSQERRDKILELLSREGRVLAKDLADLFEVSIDSIRRDLSIMEEEKLLKRTHGGAIPLPNVRKQPQHPSIRYGEGDAYQNAIAKVAAAHIRENETVFIGGAAIHFVLLKYLPKHLPFTVVTNSLRIGDALKDEENIQTYLLGGKIKSSGNMTDALANELASKFTIDLAFATGGGLSVKGLSTATPEVASFGRTIAENSRRNICLAEHYKFGIDCFARVGPLNQLQLIITDEETSRDEIEKIQASGVNVIVAEIK</sequence>
<evidence type="ECO:0000259" key="3">
    <source>
        <dbReference type="PROSITE" id="PS51000"/>
    </source>
</evidence>
<dbReference type="SMART" id="SM00420">
    <property type="entry name" value="HTH_DEOR"/>
    <property type="match status" value="1"/>
</dbReference>